<dbReference type="AlphaFoldDB" id="A0A9W8EAH8"/>
<dbReference type="InterPro" id="IPR036961">
    <property type="entry name" value="Kinesin_motor_dom_sf"/>
</dbReference>
<dbReference type="GO" id="GO:0003777">
    <property type="term" value="F:microtubule motor activity"/>
    <property type="evidence" value="ECO:0007669"/>
    <property type="project" value="InterPro"/>
</dbReference>
<feature type="compositionally biased region" description="Basic and acidic residues" evidence="12">
    <location>
        <begin position="571"/>
        <end position="584"/>
    </location>
</feature>
<evidence type="ECO:0000256" key="11">
    <source>
        <dbReference type="SAM" id="Coils"/>
    </source>
</evidence>
<evidence type="ECO:0000256" key="3">
    <source>
        <dbReference type="ARBA" id="ARBA00022701"/>
    </source>
</evidence>
<dbReference type="PANTHER" id="PTHR47968">
    <property type="entry name" value="CENTROMERE PROTEIN E"/>
    <property type="match status" value="1"/>
</dbReference>
<keyword evidence="3 10" id="KW-0493">Microtubule</keyword>
<reference evidence="14" key="1">
    <citation type="submission" date="2022-07" db="EMBL/GenBank/DDBJ databases">
        <title>Phylogenomic reconstructions and comparative analyses of Kickxellomycotina fungi.</title>
        <authorList>
            <person name="Reynolds N.K."/>
            <person name="Stajich J.E."/>
            <person name="Barry K."/>
            <person name="Grigoriev I.V."/>
            <person name="Crous P."/>
            <person name="Smith M.E."/>
        </authorList>
    </citation>
    <scope>NUCLEOTIDE SEQUENCE</scope>
    <source>
        <strain evidence="14">RSA 567</strain>
    </source>
</reference>
<sequence length="606" mass="66784">MSNNIKVICRFRPQNAIELRNNGVPIVDIDDQGQTVKINGQDFQGSFTFDRIFGTRTSQEELFDYSIKSTVEDVFNGYNGTVFAYGQTGSGKTFTMMGADLEKPELRGIIPRIVQTIFSTIVDSPSHMEYTVKVSYMEIYMEKIRDLLNPQNDNLPIHEERSKGVYVKGLCEVYVSSIDEVFEVMRQGSNARVVAYTNMNAESSRSHSIFVITISQKNLNDGKVKMGHLYLVDLAGSEKVGKTGASGKVLEEAKKINGSLSALGMVINALTDGKSSHIPYRDSKLTRILQESLGGNSRTTLIINCSPSSYNDAETVSTLRFGMRAKTIKNKAKVNQDLSPTELKKLLKVAKTRELTFQTYITALEGEVKVWRSGGLVSPEHYASMERIKNGKLITAPPAKEPLPNGVSPAPATMPPPSDASSPTSPSLAARGSGAATPVSLDTVMADMLRPGTPAVGVNEDEREEFLRRENELTDQLAEKESELSGLQKQTEAITGEVEFLKEEGMALSKENKELSQDLQQLQVQLDRITHANREAQITIDSTKLSNAELTSELANLKQQLTELSLTHADSTTRDKQKRKEEKMAQMMAELDQTTGYSQQGEGLGD</sequence>
<feature type="binding site" evidence="9">
    <location>
        <begin position="86"/>
        <end position="93"/>
    </location>
    <ligand>
        <name>ATP</name>
        <dbReference type="ChEBI" id="CHEBI:30616"/>
    </ligand>
</feature>
<evidence type="ECO:0000256" key="2">
    <source>
        <dbReference type="ARBA" id="ARBA00022490"/>
    </source>
</evidence>
<dbReference type="PROSITE" id="PS50067">
    <property type="entry name" value="KINESIN_MOTOR_2"/>
    <property type="match status" value="1"/>
</dbReference>
<evidence type="ECO:0000256" key="7">
    <source>
        <dbReference type="ARBA" id="ARBA00023175"/>
    </source>
</evidence>
<accession>A0A9W8EAH8</accession>
<organism evidence="14 15">
    <name type="scientific">Dimargaris verticillata</name>
    <dbReference type="NCBI Taxonomy" id="2761393"/>
    <lineage>
        <taxon>Eukaryota</taxon>
        <taxon>Fungi</taxon>
        <taxon>Fungi incertae sedis</taxon>
        <taxon>Zoopagomycota</taxon>
        <taxon>Kickxellomycotina</taxon>
        <taxon>Dimargaritomycetes</taxon>
        <taxon>Dimargaritales</taxon>
        <taxon>Dimargaritaceae</taxon>
        <taxon>Dimargaris</taxon>
    </lineage>
</organism>
<dbReference type="PROSITE" id="PS00411">
    <property type="entry name" value="KINESIN_MOTOR_1"/>
    <property type="match status" value="1"/>
</dbReference>
<proteinExistence type="inferred from homology"/>
<gene>
    <name evidence="14" type="ORF">H4R34_005156</name>
</gene>
<comment type="subcellular location">
    <subcellularLocation>
        <location evidence="1">Cytoplasm</location>
        <location evidence="1">Cytoskeleton</location>
    </subcellularLocation>
</comment>
<dbReference type="GO" id="GO:0008017">
    <property type="term" value="F:microtubule binding"/>
    <property type="evidence" value="ECO:0007669"/>
    <property type="project" value="InterPro"/>
</dbReference>
<protein>
    <recommendedName>
        <fullName evidence="10">Kinesin-like protein</fullName>
    </recommendedName>
</protein>
<dbReference type="GO" id="GO:0005874">
    <property type="term" value="C:microtubule"/>
    <property type="evidence" value="ECO:0007669"/>
    <property type="project" value="UniProtKB-KW"/>
</dbReference>
<dbReference type="GO" id="GO:0007018">
    <property type="term" value="P:microtubule-based movement"/>
    <property type="evidence" value="ECO:0007669"/>
    <property type="project" value="InterPro"/>
</dbReference>
<evidence type="ECO:0000256" key="1">
    <source>
        <dbReference type="ARBA" id="ARBA00004245"/>
    </source>
</evidence>
<keyword evidence="15" id="KW-1185">Reference proteome</keyword>
<feature type="compositionally biased region" description="Low complexity" evidence="12">
    <location>
        <begin position="419"/>
        <end position="430"/>
    </location>
</feature>
<keyword evidence="5 9" id="KW-0067">ATP-binding</keyword>
<dbReference type="InterPro" id="IPR027417">
    <property type="entry name" value="P-loop_NTPase"/>
</dbReference>
<dbReference type="GO" id="GO:0005524">
    <property type="term" value="F:ATP binding"/>
    <property type="evidence" value="ECO:0007669"/>
    <property type="project" value="UniProtKB-UniRule"/>
</dbReference>
<dbReference type="Gene3D" id="3.40.850.10">
    <property type="entry name" value="Kinesin motor domain"/>
    <property type="match status" value="1"/>
</dbReference>
<feature type="non-terminal residue" evidence="14">
    <location>
        <position position="606"/>
    </location>
</feature>
<dbReference type="PANTHER" id="PTHR47968:SF75">
    <property type="entry name" value="CENTROMERE-ASSOCIATED PROTEIN E"/>
    <property type="match status" value="1"/>
</dbReference>
<dbReference type="FunFam" id="3.40.850.10:FF:000031">
    <property type="entry name" value="Kinesin-like protein"/>
    <property type="match status" value="1"/>
</dbReference>
<evidence type="ECO:0000256" key="6">
    <source>
        <dbReference type="ARBA" id="ARBA00023054"/>
    </source>
</evidence>
<comment type="caution">
    <text evidence="14">The sequence shown here is derived from an EMBL/GenBank/DDBJ whole genome shotgun (WGS) entry which is preliminary data.</text>
</comment>
<evidence type="ECO:0000256" key="4">
    <source>
        <dbReference type="ARBA" id="ARBA00022741"/>
    </source>
</evidence>
<name>A0A9W8EAH8_9FUNG</name>
<evidence type="ECO:0000256" key="12">
    <source>
        <dbReference type="SAM" id="MobiDB-lite"/>
    </source>
</evidence>
<keyword evidence="6 11" id="KW-0175">Coiled coil</keyword>
<evidence type="ECO:0000313" key="15">
    <source>
        <dbReference type="Proteomes" id="UP001151582"/>
    </source>
</evidence>
<dbReference type="EMBL" id="JANBQB010000870">
    <property type="protein sequence ID" value="KAJ1973204.1"/>
    <property type="molecule type" value="Genomic_DNA"/>
</dbReference>
<evidence type="ECO:0000259" key="13">
    <source>
        <dbReference type="PROSITE" id="PS50067"/>
    </source>
</evidence>
<evidence type="ECO:0000256" key="9">
    <source>
        <dbReference type="PROSITE-ProRule" id="PRU00283"/>
    </source>
</evidence>
<dbReference type="Proteomes" id="UP001151582">
    <property type="component" value="Unassembled WGS sequence"/>
</dbReference>
<evidence type="ECO:0000313" key="14">
    <source>
        <dbReference type="EMBL" id="KAJ1973204.1"/>
    </source>
</evidence>
<evidence type="ECO:0000256" key="8">
    <source>
        <dbReference type="ARBA" id="ARBA00023212"/>
    </source>
</evidence>
<dbReference type="Pfam" id="PF00225">
    <property type="entry name" value="Kinesin"/>
    <property type="match status" value="1"/>
</dbReference>
<keyword evidence="4 9" id="KW-0547">Nucleotide-binding</keyword>
<feature type="compositionally biased region" description="Polar residues" evidence="12">
    <location>
        <begin position="592"/>
        <end position="606"/>
    </location>
</feature>
<evidence type="ECO:0000256" key="5">
    <source>
        <dbReference type="ARBA" id="ARBA00022840"/>
    </source>
</evidence>
<dbReference type="PRINTS" id="PR00380">
    <property type="entry name" value="KINESINHEAVY"/>
</dbReference>
<dbReference type="CDD" id="cd01369">
    <property type="entry name" value="KISc_KHC_KIF5"/>
    <property type="match status" value="1"/>
</dbReference>
<feature type="region of interest" description="Disordered" evidence="12">
    <location>
        <begin position="567"/>
        <end position="606"/>
    </location>
</feature>
<keyword evidence="7 9" id="KW-0505">Motor protein</keyword>
<evidence type="ECO:0000256" key="10">
    <source>
        <dbReference type="RuleBase" id="RU000394"/>
    </source>
</evidence>
<dbReference type="SUPFAM" id="SSF52540">
    <property type="entry name" value="P-loop containing nucleoside triphosphate hydrolases"/>
    <property type="match status" value="1"/>
</dbReference>
<keyword evidence="2" id="KW-0963">Cytoplasm</keyword>
<keyword evidence="8" id="KW-0206">Cytoskeleton</keyword>
<dbReference type="InterPro" id="IPR027640">
    <property type="entry name" value="Kinesin-like_fam"/>
</dbReference>
<dbReference type="InterPro" id="IPR001752">
    <property type="entry name" value="Kinesin_motor_dom"/>
</dbReference>
<dbReference type="InterPro" id="IPR019821">
    <property type="entry name" value="Kinesin_motor_CS"/>
</dbReference>
<comment type="similarity">
    <text evidence="9 10">Belongs to the TRAFAC class myosin-kinesin ATPase superfamily. Kinesin family.</text>
</comment>
<feature type="domain" description="Kinesin motor" evidence="13">
    <location>
        <begin position="4"/>
        <end position="328"/>
    </location>
</feature>
<dbReference type="SMART" id="SM00129">
    <property type="entry name" value="KISc"/>
    <property type="match status" value="1"/>
</dbReference>
<dbReference type="OrthoDB" id="3176171at2759"/>
<feature type="coiled-coil region" evidence="11">
    <location>
        <begin position="463"/>
        <end position="567"/>
    </location>
</feature>
<feature type="region of interest" description="Disordered" evidence="12">
    <location>
        <begin position="394"/>
        <end position="436"/>
    </location>
</feature>